<proteinExistence type="predicted"/>
<dbReference type="OrthoDB" id="5982at2759"/>
<accession>A0A0G4GGJ4</accession>
<evidence type="ECO:0008006" key="4">
    <source>
        <dbReference type="Google" id="ProtNLM"/>
    </source>
</evidence>
<gene>
    <name evidence="2" type="ORF">Vbra_17703</name>
</gene>
<dbReference type="OMA" id="CCQENAN"/>
<feature type="compositionally biased region" description="Basic and acidic residues" evidence="1">
    <location>
        <begin position="12"/>
        <end position="23"/>
    </location>
</feature>
<reference evidence="2 3" key="1">
    <citation type="submission" date="2014-11" db="EMBL/GenBank/DDBJ databases">
        <authorList>
            <person name="Zhu J."/>
            <person name="Qi W."/>
            <person name="Song R."/>
        </authorList>
    </citation>
    <scope>NUCLEOTIDE SEQUENCE [LARGE SCALE GENOMIC DNA]</scope>
</reference>
<protein>
    <recommendedName>
        <fullName evidence="4">GIY-YIG domain-containing protein</fullName>
    </recommendedName>
</protein>
<evidence type="ECO:0000313" key="2">
    <source>
        <dbReference type="EMBL" id="CEM28487.1"/>
    </source>
</evidence>
<dbReference type="InParanoid" id="A0A0G4GGJ4"/>
<dbReference type="AlphaFoldDB" id="A0A0G4GGJ4"/>
<dbReference type="CDD" id="cd10450">
    <property type="entry name" value="GIY-YIG_AtGrxS16_like"/>
    <property type="match status" value="1"/>
</dbReference>
<dbReference type="Proteomes" id="UP000041254">
    <property type="component" value="Unassembled WGS sequence"/>
</dbReference>
<feature type="region of interest" description="Disordered" evidence="1">
    <location>
        <begin position="216"/>
        <end position="242"/>
    </location>
</feature>
<dbReference type="VEuPathDB" id="CryptoDB:Vbra_17703"/>
<name>A0A0G4GGJ4_VITBC</name>
<feature type="region of interest" description="Disordered" evidence="1">
    <location>
        <begin position="1"/>
        <end position="23"/>
    </location>
</feature>
<evidence type="ECO:0000256" key="1">
    <source>
        <dbReference type="SAM" id="MobiDB-lite"/>
    </source>
</evidence>
<organism evidence="2 3">
    <name type="scientific">Vitrella brassicaformis (strain CCMP3155)</name>
    <dbReference type="NCBI Taxonomy" id="1169540"/>
    <lineage>
        <taxon>Eukaryota</taxon>
        <taxon>Sar</taxon>
        <taxon>Alveolata</taxon>
        <taxon>Colpodellida</taxon>
        <taxon>Vitrellaceae</taxon>
        <taxon>Vitrella</taxon>
    </lineage>
</organism>
<keyword evidence="3" id="KW-1185">Reference proteome</keyword>
<evidence type="ECO:0000313" key="3">
    <source>
        <dbReference type="Proteomes" id="UP000041254"/>
    </source>
</evidence>
<dbReference type="EMBL" id="CDMY01000656">
    <property type="protein sequence ID" value="CEM28487.1"/>
    <property type="molecule type" value="Genomic_DNA"/>
</dbReference>
<dbReference type="STRING" id="1169540.A0A0G4GGJ4"/>
<dbReference type="InterPro" id="IPR049578">
    <property type="entry name" value="CAXIP1-like_GIY-YIG_dom"/>
</dbReference>
<sequence length="242" mass="27695">MVAVDSEYTKQQLKEKESRYHHELQQRLKAETDRLRASGDVSIPSLSSLPLMPYLTPDGKVTSADVTPGVKASVYAIYDEGKTLQHVGVTRSIRQSLLLHLARMPQLTHYVKVHHILRPNRSLLELIKQSWLDESGNIPPGNRPPDQELWEHPLDIKPLMTDEDRERYAEKEQKGKGFNVYLEVARRYEAEKKEVLEARHVTEEVRFDPKLKRQGLSDLLIPKPKDEVPTGAPRQNKEVAAA</sequence>